<keyword evidence="7" id="KW-1185">Reference proteome</keyword>
<proteinExistence type="predicted"/>
<reference evidence="6 7" key="1">
    <citation type="journal article" date="2016" name="Nat. Commun.">
        <title>Extremotolerant tardigrade genome and improved radiotolerance of human cultured cells by tardigrade-unique protein.</title>
        <authorList>
            <person name="Hashimoto T."/>
            <person name="Horikawa D.D."/>
            <person name="Saito Y."/>
            <person name="Kuwahara H."/>
            <person name="Kozuka-Hata H."/>
            <person name="Shin-I T."/>
            <person name="Minakuchi Y."/>
            <person name="Ohishi K."/>
            <person name="Motoyama A."/>
            <person name="Aizu T."/>
            <person name="Enomoto A."/>
            <person name="Kondo K."/>
            <person name="Tanaka S."/>
            <person name="Hara Y."/>
            <person name="Koshikawa S."/>
            <person name="Sagara H."/>
            <person name="Miura T."/>
            <person name="Yokobori S."/>
            <person name="Miyagawa K."/>
            <person name="Suzuki Y."/>
            <person name="Kubo T."/>
            <person name="Oyama M."/>
            <person name="Kohara Y."/>
            <person name="Fujiyama A."/>
            <person name="Arakawa K."/>
            <person name="Katayama T."/>
            <person name="Toyoda A."/>
            <person name="Kunieda T."/>
        </authorList>
    </citation>
    <scope>NUCLEOTIDE SEQUENCE [LARGE SCALE GENOMIC DNA]</scope>
    <source>
        <strain evidence="6 7">YOKOZUNA-1</strain>
    </source>
</reference>
<dbReference type="Proteomes" id="UP000186922">
    <property type="component" value="Unassembled WGS sequence"/>
</dbReference>
<evidence type="ECO:0000256" key="3">
    <source>
        <dbReference type="ARBA" id="ARBA00022989"/>
    </source>
</evidence>
<evidence type="ECO:0000256" key="4">
    <source>
        <dbReference type="ARBA" id="ARBA00023136"/>
    </source>
</evidence>
<protein>
    <recommendedName>
        <fullName evidence="5">Receptor ligand binding region domain-containing protein</fullName>
    </recommendedName>
</protein>
<dbReference type="InterPro" id="IPR001828">
    <property type="entry name" value="ANF_lig-bd_rcpt"/>
</dbReference>
<keyword evidence="3" id="KW-1133">Transmembrane helix</keyword>
<dbReference type="EMBL" id="BDGG01000013">
    <property type="protein sequence ID" value="GAV06580.1"/>
    <property type="molecule type" value="Genomic_DNA"/>
</dbReference>
<dbReference type="SUPFAM" id="SSF53822">
    <property type="entry name" value="Periplasmic binding protein-like I"/>
    <property type="match status" value="1"/>
</dbReference>
<comment type="caution">
    <text evidence="6">The sequence shown here is derived from an EMBL/GenBank/DDBJ whole genome shotgun (WGS) entry which is preliminary data.</text>
</comment>
<evidence type="ECO:0000313" key="7">
    <source>
        <dbReference type="Proteomes" id="UP000186922"/>
    </source>
</evidence>
<evidence type="ECO:0000313" key="6">
    <source>
        <dbReference type="EMBL" id="GAV06580.1"/>
    </source>
</evidence>
<dbReference type="Gene3D" id="3.40.50.2300">
    <property type="match status" value="2"/>
</dbReference>
<evidence type="ECO:0000259" key="5">
    <source>
        <dbReference type="Pfam" id="PF01094"/>
    </source>
</evidence>
<gene>
    <name evidence="6" type="primary">RvY_16546-1</name>
    <name evidence="6" type="synonym">RvY_16546.1</name>
    <name evidence="6" type="ORF">RvY_16546</name>
</gene>
<name>A0A1D1VYU9_RAMVA</name>
<sequence>MVLRNEAMIFSFALILKASLGFCSFYPLNFITISTGDNPIFGHTTSEPGFLAAYNRLKPLYPEIFMNSTWHSFYYPGGNIPCADAAIQMEFIAGDIYDQMKNVSGFTILLSTGCSLETMVLGDFAREWDAPLFSSTSGDTRLANKLRFPTVLSGSGAADHTSMAFAAKALLDKYRWRTLTFLYDLGSQYPGVNAFFTLSHTNIKAMLQLNLGEYSIQTFRFDSGGPDFDADALLQKTKRQSRGTEQKWPFIFLRQIAHRENSGSKIMELIIDTSLS</sequence>
<dbReference type="Pfam" id="PF01094">
    <property type="entry name" value="ANF_receptor"/>
    <property type="match status" value="1"/>
</dbReference>
<keyword evidence="2" id="KW-0812">Transmembrane</keyword>
<comment type="subcellular location">
    <subcellularLocation>
        <location evidence="1">Membrane</location>
    </subcellularLocation>
</comment>
<accession>A0A1D1VYU9</accession>
<evidence type="ECO:0000256" key="1">
    <source>
        <dbReference type="ARBA" id="ARBA00004370"/>
    </source>
</evidence>
<evidence type="ECO:0000256" key="2">
    <source>
        <dbReference type="ARBA" id="ARBA00022692"/>
    </source>
</evidence>
<dbReference type="InterPro" id="IPR028082">
    <property type="entry name" value="Peripla_BP_I"/>
</dbReference>
<keyword evidence="4" id="KW-0472">Membrane</keyword>
<feature type="domain" description="Receptor ligand binding region" evidence="5">
    <location>
        <begin position="110"/>
        <end position="197"/>
    </location>
</feature>
<organism evidence="6 7">
    <name type="scientific">Ramazzottius varieornatus</name>
    <name type="common">Water bear</name>
    <name type="synonym">Tardigrade</name>
    <dbReference type="NCBI Taxonomy" id="947166"/>
    <lineage>
        <taxon>Eukaryota</taxon>
        <taxon>Metazoa</taxon>
        <taxon>Ecdysozoa</taxon>
        <taxon>Tardigrada</taxon>
        <taxon>Eutardigrada</taxon>
        <taxon>Parachela</taxon>
        <taxon>Hypsibioidea</taxon>
        <taxon>Ramazzottiidae</taxon>
        <taxon>Ramazzottius</taxon>
    </lineage>
</organism>
<dbReference type="AlphaFoldDB" id="A0A1D1VYU9"/>
<dbReference type="GO" id="GO:0016020">
    <property type="term" value="C:membrane"/>
    <property type="evidence" value="ECO:0007669"/>
    <property type="project" value="UniProtKB-SubCell"/>
</dbReference>